<proteinExistence type="predicted"/>
<evidence type="ECO:0008006" key="4">
    <source>
        <dbReference type="Google" id="ProtNLM"/>
    </source>
</evidence>
<keyword evidence="1" id="KW-1133">Transmembrane helix</keyword>
<evidence type="ECO:0000256" key="1">
    <source>
        <dbReference type="SAM" id="Phobius"/>
    </source>
</evidence>
<accession>A0A1I3CX97</accession>
<organism evidence="2 3">
    <name type="scientific">Paracoccus aminovorans</name>
    <dbReference type="NCBI Taxonomy" id="34004"/>
    <lineage>
        <taxon>Bacteria</taxon>
        <taxon>Pseudomonadati</taxon>
        <taxon>Pseudomonadota</taxon>
        <taxon>Alphaproteobacteria</taxon>
        <taxon>Rhodobacterales</taxon>
        <taxon>Paracoccaceae</taxon>
        <taxon>Paracoccus</taxon>
    </lineage>
</organism>
<reference evidence="2 3" key="1">
    <citation type="submission" date="2016-10" db="EMBL/GenBank/DDBJ databases">
        <authorList>
            <person name="de Groot N.N."/>
        </authorList>
    </citation>
    <scope>NUCLEOTIDE SEQUENCE [LARGE SCALE GENOMIC DNA]</scope>
    <source>
        <strain evidence="2 3">DSM 8537</strain>
    </source>
</reference>
<name>A0A1I3CX97_9RHOB</name>
<feature type="transmembrane region" description="Helical" evidence="1">
    <location>
        <begin position="132"/>
        <end position="153"/>
    </location>
</feature>
<keyword evidence="1" id="KW-0472">Membrane</keyword>
<feature type="transmembrane region" description="Helical" evidence="1">
    <location>
        <begin position="57"/>
        <end position="75"/>
    </location>
</feature>
<dbReference type="RefSeq" id="WP_074969649.1">
    <property type="nucleotide sequence ID" value="NZ_CBCRYP010000032.1"/>
</dbReference>
<feature type="transmembrane region" description="Helical" evidence="1">
    <location>
        <begin position="12"/>
        <end position="36"/>
    </location>
</feature>
<keyword evidence="1" id="KW-0812">Transmembrane</keyword>
<protein>
    <recommendedName>
        <fullName evidence="4">Copper resistance protein D</fullName>
    </recommendedName>
</protein>
<feature type="transmembrane region" description="Helical" evidence="1">
    <location>
        <begin position="87"/>
        <end position="111"/>
    </location>
</feature>
<sequence>MDDFTIARILHVVAVVMWIGGVGFVTLVVIPAIRALHPPAERLAAFHRFEGRFAAQARLWVALAGLSGFWMVWRGQMWDRFQDAQFWWMHAMLMVWLIFAAMLFVIEPLFLHRRMASSAKPARDFARLARMHWLLILSSLVAVVGAVGGSHGLF</sequence>
<dbReference type="AlphaFoldDB" id="A0A1I3CX97"/>
<dbReference type="EMBL" id="FOPU01000034">
    <property type="protein sequence ID" value="SFH79047.1"/>
    <property type="molecule type" value="Genomic_DNA"/>
</dbReference>
<dbReference type="OrthoDB" id="7356530at2"/>
<evidence type="ECO:0000313" key="2">
    <source>
        <dbReference type="EMBL" id="SFH79047.1"/>
    </source>
</evidence>
<gene>
    <name evidence="2" type="ORF">SAMN04488021_13416</name>
</gene>
<dbReference type="Proteomes" id="UP000183635">
    <property type="component" value="Unassembled WGS sequence"/>
</dbReference>
<dbReference type="STRING" id="34004.SAMN04488021_13416"/>
<evidence type="ECO:0000313" key="3">
    <source>
        <dbReference type="Proteomes" id="UP000183635"/>
    </source>
</evidence>
<keyword evidence="3" id="KW-1185">Reference proteome</keyword>